<dbReference type="EMBL" id="CAKOAT010227710">
    <property type="protein sequence ID" value="CAH8357089.1"/>
    <property type="molecule type" value="Genomic_DNA"/>
</dbReference>
<evidence type="ECO:0000256" key="1">
    <source>
        <dbReference type="SAM" id="MobiDB-lite"/>
    </source>
</evidence>
<feature type="compositionally biased region" description="Polar residues" evidence="1">
    <location>
        <begin position="141"/>
        <end position="152"/>
    </location>
</feature>
<feature type="region of interest" description="Disordered" evidence="1">
    <location>
        <begin position="116"/>
        <end position="153"/>
    </location>
</feature>
<accession>A0ABC8KEF9</accession>
<keyword evidence="3" id="KW-1185">Reference proteome</keyword>
<sequence>MRATSNDQDLLRMLENTITTGGKKILRAIHMEMINTRKMVMERKEEVVAVNMIVQQYAYMERNRAGRVLGFTSEPAISASSPRNAMVIDALKEVGLEDEDANLDDMLGEELLEMEHGRSGDTSMEIAEPLPQGKSRRESSATHIQKKSSTWGHPSKKFDRLRLLTDLPLRNILMMLRQNHIH</sequence>
<proteinExistence type="predicted"/>
<organism evidence="2 3">
    <name type="scientific">Eruca vesicaria subsp. sativa</name>
    <name type="common">Garden rocket</name>
    <name type="synonym">Eruca sativa</name>
    <dbReference type="NCBI Taxonomy" id="29727"/>
    <lineage>
        <taxon>Eukaryota</taxon>
        <taxon>Viridiplantae</taxon>
        <taxon>Streptophyta</taxon>
        <taxon>Embryophyta</taxon>
        <taxon>Tracheophyta</taxon>
        <taxon>Spermatophyta</taxon>
        <taxon>Magnoliopsida</taxon>
        <taxon>eudicotyledons</taxon>
        <taxon>Gunneridae</taxon>
        <taxon>Pentapetalae</taxon>
        <taxon>rosids</taxon>
        <taxon>malvids</taxon>
        <taxon>Brassicales</taxon>
        <taxon>Brassicaceae</taxon>
        <taxon>Brassiceae</taxon>
        <taxon>Eruca</taxon>
    </lineage>
</organism>
<protein>
    <submittedName>
        <fullName evidence="2">Uncharacterized protein</fullName>
    </submittedName>
</protein>
<dbReference type="AlphaFoldDB" id="A0ABC8KEF9"/>
<evidence type="ECO:0000313" key="2">
    <source>
        <dbReference type="EMBL" id="CAH8357089.1"/>
    </source>
</evidence>
<dbReference type="Proteomes" id="UP001642260">
    <property type="component" value="Unassembled WGS sequence"/>
</dbReference>
<comment type="caution">
    <text evidence="2">The sequence shown here is derived from an EMBL/GenBank/DDBJ whole genome shotgun (WGS) entry which is preliminary data.</text>
</comment>
<gene>
    <name evidence="2" type="ORF">ERUC_LOCUS22844</name>
</gene>
<reference evidence="2 3" key="1">
    <citation type="submission" date="2022-03" db="EMBL/GenBank/DDBJ databases">
        <authorList>
            <person name="Macdonald S."/>
            <person name="Ahmed S."/>
            <person name="Newling K."/>
        </authorList>
    </citation>
    <scope>NUCLEOTIDE SEQUENCE [LARGE SCALE GENOMIC DNA]</scope>
</reference>
<name>A0ABC8KEF9_ERUVS</name>
<evidence type="ECO:0000313" key="3">
    <source>
        <dbReference type="Proteomes" id="UP001642260"/>
    </source>
</evidence>